<dbReference type="EMBL" id="WNXC01000006">
    <property type="protein sequence ID" value="MBB2150441.1"/>
    <property type="molecule type" value="Genomic_DNA"/>
</dbReference>
<comment type="pathway">
    <text evidence="1">Lipid metabolism.</text>
</comment>
<evidence type="ECO:0000256" key="5">
    <source>
        <dbReference type="SAM" id="MobiDB-lite"/>
    </source>
</evidence>
<protein>
    <submittedName>
        <fullName evidence="7">Methyltransferase domain-containing protein</fullName>
    </submittedName>
</protein>
<feature type="compositionally biased region" description="Basic and acidic residues" evidence="5">
    <location>
        <begin position="1"/>
        <end position="11"/>
    </location>
</feature>
<organism evidence="7 8">
    <name type="scientific">Pedobacter gandavensis</name>
    <dbReference type="NCBI Taxonomy" id="2679963"/>
    <lineage>
        <taxon>Bacteria</taxon>
        <taxon>Pseudomonadati</taxon>
        <taxon>Bacteroidota</taxon>
        <taxon>Sphingobacteriia</taxon>
        <taxon>Sphingobacteriales</taxon>
        <taxon>Sphingobacteriaceae</taxon>
        <taxon>Pedobacter</taxon>
    </lineage>
</organism>
<feature type="domain" description="Methyltransferase type 11" evidence="6">
    <location>
        <begin position="56"/>
        <end position="155"/>
    </location>
</feature>
<sequence>MENKWNEDELKAVGSQLSSPKGEEGKKTGERMAVSNENMIKRTIDAMKLANKQEVLEIGPGNGSHLALLMAQAKGLHYTGIDISDTMIEEANRINQEFVAAGQAIFSLSDGVHIDFPPHTFHKIFTVNTLYFWKDPKAYATEIYKALKPGGYFCIGFADKTFMEQLPFTKWDFELYHTQMVRDLLEEVGFDVIKVWEEKEQITNNLGMDVKRDIIVITAGK</sequence>
<evidence type="ECO:0000256" key="3">
    <source>
        <dbReference type="ARBA" id="ARBA00022679"/>
    </source>
</evidence>
<evidence type="ECO:0000256" key="4">
    <source>
        <dbReference type="ARBA" id="ARBA00025707"/>
    </source>
</evidence>
<keyword evidence="2 7" id="KW-0489">Methyltransferase</keyword>
<evidence type="ECO:0000256" key="2">
    <source>
        <dbReference type="ARBA" id="ARBA00022603"/>
    </source>
</evidence>
<evidence type="ECO:0000259" key="6">
    <source>
        <dbReference type="Pfam" id="PF08241"/>
    </source>
</evidence>
<dbReference type="RefSeq" id="WP_182959419.1">
    <property type="nucleotide sequence ID" value="NZ_WNXC01000006.1"/>
</dbReference>
<dbReference type="GO" id="GO:0008168">
    <property type="term" value="F:methyltransferase activity"/>
    <property type="evidence" value="ECO:0007669"/>
    <property type="project" value="UniProtKB-KW"/>
</dbReference>
<evidence type="ECO:0000256" key="1">
    <source>
        <dbReference type="ARBA" id="ARBA00005189"/>
    </source>
</evidence>
<keyword evidence="8" id="KW-1185">Reference proteome</keyword>
<gene>
    <name evidence="7" type="ORF">GM920_16205</name>
</gene>
<evidence type="ECO:0000313" key="7">
    <source>
        <dbReference type="EMBL" id="MBB2150441.1"/>
    </source>
</evidence>
<comment type="caution">
    <text evidence="7">The sequence shown here is derived from an EMBL/GenBank/DDBJ whole genome shotgun (WGS) entry which is preliminary data.</text>
</comment>
<keyword evidence="3" id="KW-0808">Transferase</keyword>
<dbReference type="GO" id="GO:0032259">
    <property type="term" value="P:methylation"/>
    <property type="evidence" value="ECO:0007669"/>
    <property type="project" value="UniProtKB-KW"/>
</dbReference>
<dbReference type="CDD" id="cd02440">
    <property type="entry name" value="AdoMet_MTases"/>
    <property type="match status" value="1"/>
</dbReference>
<dbReference type="Proteomes" id="UP000636110">
    <property type="component" value="Unassembled WGS sequence"/>
</dbReference>
<evidence type="ECO:0000313" key="8">
    <source>
        <dbReference type="Proteomes" id="UP000636110"/>
    </source>
</evidence>
<feature type="region of interest" description="Disordered" evidence="5">
    <location>
        <begin position="1"/>
        <end position="30"/>
    </location>
</feature>
<dbReference type="PANTHER" id="PTHR44307">
    <property type="entry name" value="PHOSPHOETHANOLAMINE METHYLTRANSFERASE"/>
    <property type="match status" value="1"/>
</dbReference>
<name>A0ABR6EYW6_9SPHI</name>
<dbReference type="Pfam" id="PF08241">
    <property type="entry name" value="Methyltransf_11"/>
    <property type="match status" value="1"/>
</dbReference>
<feature type="compositionally biased region" description="Basic and acidic residues" evidence="5">
    <location>
        <begin position="21"/>
        <end position="30"/>
    </location>
</feature>
<comment type="pathway">
    <text evidence="4">Phospholipid metabolism.</text>
</comment>
<dbReference type="SUPFAM" id="SSF53335">
    <property type="entry name" value="S-adenosyl-L-methionine-dependent methyltransferases"/>
    <property type="match status" value="1"/>
</dbReference>
<dbReference type="Gene3D" id="3.40.50.150">
    <property type="entry name" value="Vaccinia Virus protein VP39"/>
    <property type="match status" value="1"/>
</dbReference>
<accession>A0ABR6EYW6</accession>
<dbReference type="InterPro" id="IPR013216">
    <property type="entry name" value="Methyltransf_11"/>
</dbReference>
<dbReference type="PANTHER" id="PTHR44307:SF2">
    <property type="entry name" value="PHOSPHOETHANOLAMINE METHYLTRANSFERASE ISOFORM X1"/>
    <property type="match status" value="1"/>
</dbReference>
<dbReference type="InterPro" id="IPR029063">
    <property type="entry name" value="SAM-dependent_MTases_sf"/>
</dbReference>
<reference evidence="7 8" key="1">
    <citation type="submission" date="2019-11" db="EMBL/GenBank/DDBJ databases">
        <title>Description of Pedobacter sp. LMG 31462T.</title>
        <authorList>
            <person name="Carlier A."/>
            <person name="Qi S."/>
            <person name="Vandamme P."/>
        </authorList>
    </citation>
    <scope>NUCLEOTIDE SEQUENCE [LARGE SCALE GENOMIC DNA]</scope>
    <source>
        <strain evidence="7 8">LMG 31462</strain>
    </source>
</reference>
<proteinExistence type="predicted"/>